<reference evidence="6 7" key="1">
    <citation type="submission" date="2024-08" db="EMBL/GenBank/DDBJ databases">
        <title>Whole-genome sequencing of halo(alkali)philic microorganisms from hypersaline lakes.</title>
        <authorList>
            <person name="Sorokin D.Y."/>
            <person name="Merkel A.Y."/>
            <person name="Messina E."/>
            <person name="Yakimov M."/>
        </authorList>
    </citation>
    <scope>NUCLEOTIDE SEQUENCE [LARGE SCALE GENOMIC DNA]</scope>
    <source>
        <strain evidence="6 7">AB-hyl4</strain>
    </source>
</reference>
<proteinExistence type="predicted"/>
<comment type="caution">
    <text evidence="6">The sequence shown here is derived from an EMBL/GenBank/DDBJ whole genome shotgun (WGS) entry which is preliminary data.</text>
</comment>
<evidence type="ECO:0000259" key="5">
    <source>
        <dbReference type="Pfam" id="PF07940"/>
    </source>
</evidence>
<dbReference type="SUPFAM" id="SSF48230">
    <property type="entry name" value="Chondroitin AC/alginate lyase"/>
    <property type="match status" value="1"/>
</dbReference>
<accession>A0ABV4UBQ5</accession>
<gene>
    <name evidence="6" type="ORF">ACERK3_18805</name>
</gene>
<dbReference type="EMBL" id="JBGUBD010000018">
    <property type="protein sequence ID" value="MFA9480326.1"/>
    <property type="molecule type" value="Genomic_DNA"/>
</dbReference>
<dbReference type="Gene3D" id="2.70.98.70">
    <property type="match status" value="1"/>
</dbReference>
<evidence type="ECO:0000313" key="6">
    <source>
        <dbReference type="EMBL" id="MFA9480326.1"/>
    </source>
</evidence>
<evidence type="ECO:0000313" key="7">
    <source>
        <dbReference type="Proteomes" id="UP001575105"/>
    </source>
</evidence>
<feature type="domain" description="Heparinase II/III-like C-terminal" evidence="5">
    <location>
        <begin position="360"/>
        <end position="534"/>
    </location>
</feature>
<keyword evidence="3" id="KW-0574">Periplasm</keyword>
<evidence type="ECO:0000256" key="1">
    <source>
        <dbReference type="ARBA" id="ARBA00004418"/>
    </source>
</evidence>
<name>A0ABV4UBQ5_9BACT</name>
<evidence type="ECO:0000256" key="3">
    <source>
        <dbReference type="ARBA" id="ARBA00022764"/>
    </source>
</evidence>
<evidence type="ECO:0000256" key="2">
    <source>
        <dbReference type="ARBA" id="ARBA00022729"/>
    </source>
</evidence>
<keyword evidence="4" id="KW-0456">Lyase</keyword>
<sequence length="686" mass="76044">MSIFLNEQEAQWWKANKGSDPAASLRWSMLQRADERATRPGLMDEHATVDWWHLIVEYLAEAAMAYRLQPSEQVGRWVVGVVNDVVRRDESDWVGPWFRDHSLKPSSGWLETAHVCVAVAAAIDLAGGAFTEAELTEARQVLGERGVPLCTRWLDQDMYFNQRCILGAGLAAAAVAAEEAAGIERATREFQLCTDMFQPDGSYGESSQYASYAAWGMMVMYESLVRHDEALAEQLSIDRYARCVRWWAANLMYLKPMSGWGAAPRARMVNFNDSGAIAAPDGDVLLHIAARAKSHLPEVAALARWLFDQVHLPLLAQGPFDRASFGFVTRPGFLAPALWANASDVSPQSAEALGMSVMQAYSNGNVIVRDEWAGQTVLAIRGGGEPVHVHSHQHADLNSFILAHRRERMLLDPGHSCYRGQPVRHDRSTIAHNTCTFELPNGTTPPTMTHQEVGQRRRLVDGELEPPVPRGGRRLLAERLNAVSVIGSECADVYGQPIRRFARFWVFVAPRVLFVVDHVVADEPVLVNWHWLLNNRDGQLQMKFVPPDRVVARRGEAGMKLFHASENVSPSCARLMRHTYVHDAYHPKPAQLGEGLSGSGVSLQFRQRDAVAESLTVHAIAVDSFGQVAGWHLRRQDDGVGLESPGAAEHWTLQASAGRMVLREQGSGRAWQIADAGGDTWSLRSE</sequence>
<evidence type="ECO:0000256" key="4">
    <source>
        <dbReference type="ARBA" id="ARBA00023239"/>
    </source>
</evidence>
<dbReference type="PANTHER" id="PTHR39210">
    <property type="entry name" value="HEPARIN-SULFATE LYASE"/>
    <property type="match status" value="1"/>
</dbReference>
<keyword evidence="7" id="KW-1185">Reference proteome</keyword>
<organism evidence="6 7">
    <name type="scientific">Natronomicrosphaera hydrolytica</name>
    <dbReference type="NCBI Taxonomy" id="3242702"/>
    <lineage>
        <taxon>Bacteria</taxon>
        <taxon>Pseudomonadati</taxon>
        <taxon>Planctomycetota</taxon>
        <taxon>Phycisphaerae</taxon>
        <taxon>Phycisphaerales</taxon>
        <taxon>Phycisphaeraceae</taxon>
        <taxon>Natronomicrosphaera</taxon>
    </lineage>
</organism>
<protein>
    <submittedName>
        <fullName evidence="6">Heparinase II/III family protein</fullName>
    </submittedName>
</protein>
<dbReference type="RefSeq" id="WP_425347243.1">
    <property type="nucleotide sequence ID" value="NZ_JBGUBD010000018.1"/>
</dbReference>
<dbReference type="InterPro" id="IPR008929">
    <property type="entry name" value="Chondroitin_lyas"/>
</dbReference>
<dbReference type="Proteomes" id="UP001575105">
    <property type="component" value="Unassembled WGS sequence"/>
</dbReference>
<comment type="subcellular location">
    <subcellularLocation>
        <location evidence="1">Periplasm</location>
    </subcellularLocation>
</comment>
<dbReference type="PANTHER" id="PTHR39210:SF1">
    <property type="entry name" value="HEPARIN-SULFATE LYASE"/>
    <property type="match status" value="1"/>
</dbReference>
<dbReference type="InterPro" id="IPR012480">
    <property type="entry name" value="Hepar_II_III_C"/>
</dbReference>
<keyword evidence="2" id="KW-0732">Signal</keyword>
<dbReference type="Gene3D" id="1.50.10.100">
    <property type="entry name" value="Chondroitin AC/alginate lyase"/>
    <property type="match status" value="1"/>
</dbReference>
<dbReference type="Pfam" id="PF07940">
    <property type="entry name" value="Hepar_II_III_C"/>
    <property type="match status" value="1"/>
</dbReference>